<protein>
    <submittedName>
        <fullName evidence="1">Uncharacterized protein</fullName>
    </submittedName>
</protein>
<dbReference type="EMBL" id="IACM01175529">
    <property type="protein sequence ID" value="LAB45472.1"/>
    <property type="molecule type" value="Transcribed_RNA"/>
</dbReference>
<sequence length="117" mass="13430">MYFYCYCCLMYLGLHLVAKHVSLLGPGPLAVIFPASLTPKNASLGKLESFSFRIWKKEKHREESSWDTCSSEEKNPHPMHTALLFHRPVPLIKHPDQGFFKFGKFETCGLQLPEFLS</sequence>
<organism evidence="1">
    <name type="scientific">Micrurus spixii</name>
    <name type="common">Amazon coral snake</name>
    <dbReference type="NCBI Taxonomy" id="129469"/>
    <lineage>
        <taxon>Eukaryota</taxon>
        <taxon>Metazoa</taxon>
        <taxon>Chordata</taxon>
        <taxon>Craniata</taxon>
        <taxon>Vertebrata</taxon>
        <taxon>Euteleostomi</taxon>
        <taxon>Lepidosauria</taxon>
        <taxon>Squamata</taxon>
        <taxon>Bifurcata</taxon>
        <taxon>Unidentata</taxon>
        <taxon>Episquamata</taxon>
        <taxon>Toxicofera</taxon>
        <taxon>Serpentes</taxon>
        <taxon>Colubroidea</taxon>
        <taxon>Elapidae</taxon>
        <taxon>Elapinae</taxon>
        <taxon>Micrurus</taxon>
    </lineage>
</organism>
<evidence type="ECO:0000313" key="1">
    <source>
        <dbReference type="EMBL" id="LAB45472.1"/>
    </source>
</evidence>
<reference evidence="1" key="1">
    <citation type="submission" date="2017-07" db="EMBL/GenBank/DDBJ databases">
        <authorList>
            <person name="Mikheyev A."/>
            <person name="Grau M."/>
        </authorList>
    </citation>
    <scope>NUCLEOTIDE SEQUENCE</scope>
    <source>
        <tissue evidence="1">Venom_gland</tissue>
    </source>
</reference>
<proteinExistence type="predicted"/>
<name>A0A2D4NIC8_9SAUR</name>
<dbReference type="AlphaFoldDB" id="A0A2D4NIC8"/>
<accession>A0A2D4NIC8</accession>
<reference evidence="1" key="2">
    <citation type="submission" date="2017-11" db="EMBL/GenBank/DDBJ databases">
        <title>Coralsnake Venomics: Analyses of Venom Gland Transcriptomes and Proteomes of Six Brazilian Taxa.</title>
        <authorList>
            <person name="Aird S.D."/>
            <person name="Jorge da Silva N."/>
            <person name="Qiu L."/>
            <person name="Villar-Briones A."/>
            <person name="Aparecida-Saddi V."/>
            <person name="Campos-Telles M.P."/>
            <person name="Grau M."/>
            <person name="Mikheyev A.S."/>
        </authorList>
    </citation>
    <scope>NUCLEOTIDE SEQUENCE</scope>
    <source>
        <tissue evidence="1">Venom_gland</tissue>
    </source>
</reference>